<gene>
    <name evidence="1" type="ORF">M404DRAFT_889515</name>
</gene>
<organism evidence="1 2">
    <name type="scientific">Pisolithus tinctorius Marx 270</name>
    <dbReference type="NCBI Taxonomy" id="870435"/>
    <lineage>
        <taxon>Eukaryota</taxon>
        <taxon>Fungi</taxon>
        <taxon>Dikarya</taxon>
        <taxon>Basidiomycota</taxon>
        <taxon>Agaricomycotina</taxon>
        <taxon>Agaricomycetes</taxon>
        <taxon>Agaricomycetidae</taxon>
        <taxon>Boletales</taxon>
        <taxon>Sclerodermatineae</taxon>
        <taxon>Pisolithaceae</taxon>
        <taxon>Pisolithus</taxon>
    </lineage>
</organism>
<evidence type="ECO:0000313" key="2">
    <source>
        <dbReference type="Proteomes" id="UP000054217"/>
    </source>
</evidence>
<dbReference type="InParanoid" id="A0A0C3IKW6"/>
<proteinExistence type="predicted"/>
<accession>A0A0C3IKW6</accession>
<dbReference type="EMBL" id="KN832026">
    <property type="protein sequence ID" value="KIN97617.1"/>
    <property type="molecule type" value="Genomic_DNA"/>
</dbReference>
<sequence length="118" mass="12988">MKQLDQPIKHSSTSISICTLSTSQQCPLQALAEHGIGCVIVFEFLFFQLQVKDGGTNRMDLQQDLTVIVRKYQKSGVQSTVIACIAEAFQQHGENVDDLCPTLVGIAQANQMSKTFLN</sequence>
<keyword evidence="2" id="KW-1185">Reference proteome</keyword>
<dbReference type="Proteomes" id="UP000054217">
    <property type="component" value="Unassembled WGS sequence"/>
</dbReference>
<dbReference type="HOGENOM" id="CLU_144955_0_0_1"/>
<reference evidence="2" key="2">
    <citation type="submission" date="2015-01" db="EMBL/GenBank/DDBJ databases">
        <title>Evolutionary Origins and Diversification of the Mycorrhizal Mutualists.</title>
        <authorList>
            <consortium name="DOE Joint Genome Institute"/>
            <consortium name="Mycorrhizal Genomics Consortium"/>
            <person name="Kohler A."/>
            <person name="Kuo A."/>
            <person name="Nagy L.G."/>
            <person name="Floudas D."/>
            <person name="Copeland A."/>
            <person name="Barry K.W."/>
            <person name="Cichocki N."/>
            <person name="Veneault-Fourrey C."/>
            <person name="LaButti K."/>
            <person name="Lindquist E.A."/>
            <person name="Lipzen A."/>
            <person name="Lundell T."/>
            <person name="Morin E."/>
            <person name="Murat C."/>
            <person name="Riley R."/>
            <person name="Ohm R."/>
            <person name="Sun H."/>
            <person name="Tunlid A."/>
            <person name="Henrissat B."/>
            <person name="Grigoriev I.V."/>
            <person name="Hibbett D.S."/>
            <person name="Martin F."/>
        </authorList>
    </citation>
    <scope>NUCLEOTIDE SEQUENCE [LARGE SCALE GENOMIC DNA]</scope>
    <source>
        <strain evidence="2">Marx 270</strain>
    </source>
</reference>
<evidence type="ECO:0000313" key="1">
    <source>
        <dbReference type="EMBL" id="KIN97617.1"/>
    </source>
</evidence>
<protein>
    <submittedName>
        <fullName evidence="1">Uncharacterized protein</fullName>
    </submittedName>
</protein>
<dbReference type="AlphaFoldDB" id="A0A0C3IKW6"/>
<reference evidence="1 2" key="1">
    <citation type="submission" date="2014-04" db="EMBL/GenBank/DDBJ databases">
        <authorList>
            <consortium name="DOE Joint Genome Institute"/>
            <person name="Kuo A."/>
            <person name="Kohler A."/>
            <person name="Costa M.D."/>
            <person name="Nagy L.G."/>
            <person name="Floudas D."/>
            <person name="Copeland A."/>
            <person name="Barry K.W."/>
            <person name="Cichocki N."/>
            <person name="Veneault-Fourrey C."/>
            <person name="LaButti K."/>
            <person name="Lindquist E.A."/>
            <person name="Lipzen A."/>
            <person name="Lundell T."/>
            <person name="Morin E."/>
            <person name="Murat C."/>
            <person name="Sun H."/>
            <person name="Tunlid A."/>
            <person name="Henrissat B."/>
            <person name="Grigoriev I.V."/>
            <person name="Hibbett D.S."/>
            <person name="Martin F."/>
            <person name="Nordberg H.P."/>
            <person name="Cantor M.N."/>
            <person name="Hua S.X."/>
        </authorList>
    </citation>
    <scope>NUCLEOTIDE SEQUENCE [LARGE SCALE GENOMIC DNA]</scope>
    <source>
        <strain evidence="1 2">Marx 270</strain>
    </source>
</reference>
<name>A0A0C3IKW6_PISTI</name>